<evidence type="ECO:0000256" key="7">
    <source>
        <dbReference type="ARBA" id="ARBA00022840"/>
    </source>
</evidence>
<feature type="transmembrane region" description="Helical" evidence="12">
    <location>
        <begin position="892"/>
        <end position="915"/>
    </location>
</feature>
<dbReference type="InterPro" id="IPR050173">
    <property type="entry name" value="ABC_transporter_C-like"/>
</dbReference>
<feature type="transmembrane region" description="Helical" evidence="12">
    <location>
        <begin position="1118"/>
        <end position="1137"/>
    </location>
</feature>
<evidence type="ECO:0000313" key="15">
    <source>
        <dbReference type="EMBL" id="KAF2714236.1"/>
    </source>
</evidence>
<gene>
    <name evidence="15" type="ORF">K504DRAFT_488442</name>
</gene>
<feature type="transmembrane region" description="Helical" evidence="12">
    <location>
        <begin position="320"/>
        <end position="341"/>
    </location>
</feature>
<keyword evidence="5 12" id="KW-0812">Transmembrane</keyword>
<keyword evidence="7" id="KW-0067">ATP-binding</keyword>
<comment type="similarity">
    <text evidence="2">Belongs to the ABC transporter superfamily. ABCC family. Conjugate transporter (TC 3.A.1.208) subfamily.</text>
</comment>
<evidence type="ECO:0000259" key="13">
    <source>
        <dbReference type="PROSITE" id="PS50893"/>
    </source>
</evidence>
<evidence type="ECO:0000313" key="16">
    <source>
        <dbReference type="Proteomes" id="UP000799428"/>
    </source>
</evidence>
<dbReference type="Pfam" id="PF24357">
    <property type="entry name" value="TMD0_ABC"/>
    <property type="match status" value="1"/>
</dbReference>
<evidence type="ECO:0000256" key="6">
    <source>
        <dbReference type="ARBA" id="ARBA00022741"/>
    </source>
</evidence>
<evidence type="ECO:0000256" key="10">
    <source>
        <dbReference type="ARBA" id="ARBA00023180"/>
    </source>
</evidence>
<dbReference type="Gene3D" id="1.20.1560.10">
    <property type="entry name" value="ABC transporter type 1, transmembrane domain"/>
    <property type="match status" value="2"/>
</dbReference>
<evidence type="ECO:0000259" key="14">
    <source>
        <dbReference type="PROSITE" id="PS50929"/>
    </source>
</evidence>
<proteinExistence type="inferred from homology"/>
<feature type="domain" description="ABC transporter" evidence="13">
    <location>
        <begin position="1217"/>
        <end position="1474"/>
    </location>
</feature>
<dbReference type="FunFam" id="3.40.50.300:FF:002145">
    <property type="entry name" value="ABC transporter (MsbA subfamily)"/>
    <property type="match status" value="1"/>
</dbReference>
<feature type="domain" description="ABC transmembrane type-1" evidence="14">
    <location>
        <begin position="288"/>
        <end position="561"/>
    </location>
</feature>
<evidence type="ECO:0000256" key="2">
    <source>
        <dbReference type="ARBA" id="ARBA00009726"/>
    </source>
</evidence>
<dbReference type="Proteomes" id="UP000799428">
    <property type="component" value="Unassembled WGS sequence"/>
</dbReference>
<dbReference type="FunFam" id="1.20.1560.10:FF:000066">
    <property type="entry name" value="ABC multidrug transporter (Eurofung)"/>
    <property type="match status" value="1"/>
</dbReference>
<dbReference type="SUPFAM" id="SSF52540">
    <property type="entry name" value="P-loop containing nucleoside triphosphate hydrolases"/>
    <property type="match status" value="2"/>
</dbReference>
<dbReference type="PANTHER" id="PTHR24223">
    <property type="entry name" value="ATP-BINDING CASSETTE SUB-FAMILY C"/>
    <property type="match status" value="1"/>
</dbReference>
<evidence type="ECO:0000256" key="4">
    <source>
        <dbReference type="ARBA" id="ARBA00022475"/>
    </source>
</evidence>
<dbReference type="Pfam" id="PF00664">
    <property type="entry name" value="ABC_membrane"/>
    <property type="match status" value="2"/>
</dbReference>
<dbReference type="PROSITE" id="PS50893">
    <property type="entry name" value="ABC_TRANSPORTER_2"/>
    <property type="match status" value="2"/>
</dbReference>
<dbReference type="PANTHER" id="PTHR24223:SF399">
    <property type="entry name" value="ABC TRANSPORTER ATNG"/>
    <property type="match status" value="1"/>
</dbReference>
<feature type="transmembrane region" description="Helical" evidence="12">
    <location>
        <begin position="86"/>
        <end position="106"/>
    </location>
</feature>
<keyword evidence="8 12" id="KW-1133">Transmembrane helix</keyword>
<feature type="transmembrane region" description="Helical" evidence="12">
    <location>
        <begin position="112"/>
        <end position="132"/>
    </location>
</feature>
<feature type="domain" description="ABC transmembrane type-1" evidence="14">
    <location>
        <begin position="896"/>
        <end position="1176"/>
    </location>
</feature>
<protein>
    <submittedName>
        <fullName evidence="15">P-loop containing nucleoside triphosphate hydrolase protein</fullName>
    </submittedName>
</protein>
<keyword evidence="9 12" id="KW-0472">Membrane</keyword>
<dbReference type="PROSITE" id="PS50929">
    <property type="entry name" value="ABC_TM1F"/>
    <property type="match status" value="2"/>
</dbReference>
<keyword evidence="15" id="KW-0378">Hydrolase</keyword>
<feature type="domain" description="ABC transporter" evidence="13">
    <location>
        <begin position="615"/>
        <end position="843"/>
    </location>
</feature>
<dbReference type="InterPro" id="IPR003439">
    <property type="entry name" value="ABC_transporter-like_ATP-bd"/>
</dbReference>
<dbReference type="InterPro" id="IPR027417">
    <property type="entry name" value="P-loop_NTPase"/>
</dbReference>
<feature type="region of interest" description="Disordered" evidence="11">
    <location>
        <begin position="843"/>
        <end position="874"/>
    </location>
</feature>
<keyword evidence="6" id="KW-0547">Nucleotide-binding</keyword>
<organism evidence="15 16">
    <name type="scientific">Pleomassaria siparia CBS 279.74</name>
    <dbReference type="NCBI Taxonomy" id="1314801"/>
    <lineage>
        <taxon>Eukaryota</taxon>
        <taxon>Fungi</taxon>
        <taxon>Dikarya</taxon>
        <taxon>Ascomycota</taxon>
        <taxon>Pezizomycotina</taxon>
        <taxon>Dothideomycetes</taxon>
        <taxon>Pleosporomycetidae</taxon>
        <taxon>Pleosporales</taxon>
        <taxon>Pleomassariaceae</taxon>
        <taxon>Pleomassaria</taxon>
    </lineage>
</organism>
<dbReference type="EMBL" id="MU005765">
    <property type="protein sequence ID" value="KAF2714236.1"/>
    <property type="molecule type" value="Genomic_DNA"/>
</dbReference>
<evidence type="ECO:0000256" key="5">
    <source>
        <dbReference type="ARBA" id="ARBA00022692"/>
    </source>
</evidence>
<dbReference type="Gene3D" id="3.40.50.300">
    <property type="entry name" value="P-loop containing nucleotide triphosphate hydrolases"/>
    <property type="match status" value="2"/>
</dbReference>
<dbReference type="InterPro" id="IPR017871">
    <property type="entry name" value="ABC_transporter-like_CS"/>
</dbReference>
<dbReference type="InterPro" id="IPR044726">
    <property type="entry name" value="ABCC_6TM_D2"/>
</dbReference>
<feature type="compositionally biased region" description="Polar residues" evidence="11">
    <location>
        <begin position="853"/>
        <end position="868"/>
    </location>
</feature>
<keyword evidence="16" id="KW-1185">Reference proteome</keyword>
<feature type="region of interest" description="Disordered" evidence="11">
    <location>
        <begin position="577"/>
        <end position="605"/>
    </location>
</feature>
<evidence type="ECO:0000256" key="1">
    <source>
        <dbReference type="ARBA" id="ARBA00004651"/>
    </source>
</evidence>
<dbReference type="InterPro" id="IPR003593">
    <property type="entry name" value="AAA+_ATPase"/>
</dbReference>
<sequence>MASLTENASFVDASRCMANASSDNLFGPVVHNCRSDFDFTLLFEQSILSIVPSALLILFLPQRLWRLLGESSKAHYNGIAIIKQSLYALLFAAQLATLVFSVLPAAPSIKTVVPSQVMAVAIVIGMSGLSFLEHIRSPRSSDGINVYLFFSIMFDAVQVRTLWLRLDSLKLAVAASVCLALKVVLLTAEAQSKKAFLFDKYRVLAPETLSGVFARRCFWWLNKLLIQGYKVLIRPDQLIPIKEDFASSELLESIDHIYTRGSPKNRGLLKASLQALAPSVLAPVLPRLALVVLRYAQPFLFQSIISFVQKPRSERSRNEGYGLIAATGLLYLGLAVSLTYYQHKTYQLVTRLRGALVSLLYAKTLKSPPQSLGERAPVTLMSVDVDGITMAAPTIHELWASLVETGVAIWLLQRQVGYMCVVPLSILLICTTTAVWTAKKMSVKQATWNQATQERITATSSILSSIKSIKLMGFAKHVVSDIRGLREAEISKSRKFRKFTVMINALGNLPLFSAPVATFAVFTVLPQSKFTITMAFTSLTLVSLLQQSAIAFIGSLPPIAGSLGCFGRLETFLESVDSTDQSSTPPRAGTSTEDGLNSDKGEYEKVGSKHDAPLFKISDATFKTTKEANFRLQNINLTILSSSFVGITGPSGCGKTLLIKALLKRLPCTDGACIIPDNPIAYCSQTPWLCNETIKDTVVGQTTFDEIWYKRVMNACALDQDLESMQEGDQSVIGSQGGTLSGGQKQRLALARAVYSRIAIVILDDIFSGMDSRTTSHICNALFSTKGIFRELKTTVVLATHAGNALGFMDNVITMTTNGQIASFGHHGHSSEYASDITDNEAQITPAKPSSPPKQTVVTVSPTPNPEQATKDSKRQTGDWRLYHHYILSIKWWRFAILLIVHVGDSIMVNFPTVWLKQWSESEERNPKAKTSYYLGVYGAISALGIILIVVIIWFMFLVLVPASGRALHSDLLNTVINAKQELHDTVDAGVTLNRFAQDMQHVDRDLPSSIMRTMSASFSALASATLVCIGSSYIAAFLPFLLVTLYCLQRFYLRTSRQLRLLEIESRSPLYSIFQEMSEGLDTILSFRWQVPFQSKLFELLDSSQKPYYLLFCVQRWLILVLGFMVAGMAVLLVAFSLEVGSSSSGGAIGVGLIAILGFNDSMKFLIIEWTTLETSLGAIARLKEFSQDTPMEEDEGRADEEEEDVNENWPEQGEIKFMHAEAKYRSDLPAAFSDVSFTIPAGSKFGICGRTGSGKSSLLSSLFRLLDLSSGSILIDGIPHTKIPLATLRSRIVVLPQQPYLLSGSSIRRNMDPQGRATDGDIKAALDKVGLWHVVSSSSSSSSGETSDSATSLSVRDLKVELDQTLPTEGLSPGQRQLFVLSRSLLTLPRPKILVLDEVTSNLDTGNDALMQRLIREEFADKGCTVVAIAHRLESLLDFDVVVVMDSGQMVECGSPTKGEIFKGMMRAQSQGRD</sequence>
<evidence type="ECO:0000256" key="11">
    <source>
        <dbReference type="SAM" id="MobiDB-lite"/>
    </source>
</evidence>
<dbReference type="FunFam" id="1.20.1560.10:FF:000055">
    <property type="entry name" value="ABC multidrug transporter (Eurofung)"/>
    <property type="match status" value="1"/>
</dbReference>
<feature type="transmembrane region" description="Helical" evidence="12">
    <location>
        <begin position="935"/>
        <end position="961"/>
    </location>
</feature>
<keyword evidence="10" id="KW-0325">Glycoprotein</keyword>
<keyword evidence="4" id="KW-1003">Cell membrane</keyword>
<feature type="region of interest" description="Disordered" evidence="11">
    <location>
        <begin position="1190"/>
        <end position="1209"/>
    </location>
</feature>
<dbReference type="Pfam" id="PF00005">
    <property type="entry name" value="ABC_tran"/>
    <property type="match status" value="2"/>
</dbReference>
<evidence type="ECO:0000256" key="9">
    <source>
        <dbReference type="ARBA" id="ARBA00023136"/>
    </source>
</evidence>
<dbReference type="GO" id="GO:0005524">
    <property type="term" value="F:ATP binding"/>
    <property type="evidence" value="ECO:0007669"/>
    <property type="project" value="UniProtKB-KW"/>
</dbReference>
<feature type="transmembrane region" description="Helical" evidence="12">
    <location>
        <begin position="416"/>
        <end position="438"/>
    </location>
</feature>
<feature type="compositionally biased region" description="Acidic residues" evidence="11">
    <location>
        <begin position="1192"/>
        <end position="1208"/>
    </location>
</feature>
<dbReference type="InterPro" id="IPR011527">
    <property type="entry name" value="ABC1_TM_dom"/>
</dbReference>
<dbReference type="CDD" id="cd18579">
    <property type="entry name" value="ABC_6TM_ABCC_D1"/>
    <property type="match status" value="1"/>
</dbReference>
<dbReference type="SUPFAM" id="SSF90123">
    <property type="entry name" value="ABC transporter transmembrane region"/>
    <property type="match status" value="2"/>
</dbReference>
<evidence type="ECO:0000256" key="12">
    <source>
        <dbReference type="SAM" id="Phobius"/>
    </source>
</evidence>
<feature type="transmembrane region" description="Helical" evidence="12">
    <location>
        <begin position="46"/>
        <end position="65"/>
    </location>
</feature>
<dbReference type="InterPro" id="IPR044746">
    <property type="entry name" value="ABCC_6TM_D1"/>
</dbReference>
<dbReference type="SMART" id="SM00382">
    <property type="entry name" value="AAA"/>
    <property type="match status" value="2"/>
</dbReference>
<evidence type="ECO:0000256" key="8">
    <source>
        <dbReference type="ARBA" id="ARBA00022989"/>
    </source>
</evidence>
<dbReference type="InterPro" id="IPR036640">
    <property type="entry name" value="ABC1_TM_sf"/>
</dbReference>
<reference evidence="15" key="1">
    <citation type="journal article" date="2020" name="Stud. Mycol.">
        <title>101 Dothideomycetes genomes: a test case for predicting lifestyles and emergence of pathogens.</title>
        <authorList>
            <person name="Haridas S."/>
            <person name="Albert R."/>
            <person name="Binder M."/>
            <person name="Bloem J."/>
            <person name="Labutti K."/>
            <person name="Salamov A."/>
            <person name="Andreopoulos B."/>
            <person name="Baker S."/>
            <person name="Barry K."/>
            <person name="Bills G."/>
            <person name="Bluhm B."/>
            <person name="Cannon C."/>
            <person name="Castanera R."/>
            <person name="Culley D."/>
            <person name="Daum C."/>
            <person name="Ezra D."/>
            <person name="Gonzalez J."/>
            <person name="Henrissat B."/>
            <person name="Kuo A."/>
            <person name="Liang C."/>
            <person name="Lipzen A."/>
            <person name="Lutzoni F."/>
            <person name="Magnuson J."/>
            <person name="Mondo S."/>
            <person name="Nolan M."/>
            <person name="Ohm R."/>
            <person name="Pangilinan J."/>
            <person name="Park H.-J."/>
            <person name="Ramirez L."/>
            <person name="Alfaro M."/>
            <person name="Sun H."/>
            <person name="Tritt A."/>
            <person name="Yoshinaga Y."/>
            <person name="Zwiers L.-H."/>
            <person name="Turgeon B."/>
            <person name="Goodwin S."/>
            <person name="Spatafora J."/>
            <person name="Crous P."/>
            <person name="Grigoriev I."/>
        </authorList>
    </citation>
    <scope>NUCLEOTIDE SEQUENCE</scope>
    <source>
        <strain evidence="15">CBS 279.74</strain>
    </source>
</reference>
<dbReference type="GO" id="GO:0016887">
    <property type="term" value="F:ATP hydrolysis activity"/>
    <property type="evidence" value="ECO:0007669"/>
    <property type="project" value="InterPro"/>
</dbReference>
<feature type="transmembrane region" description="Helical" evidence="12">
    <location>
        <begin position="501"/>
        <end position="524"/>
    </location>
</feature>
<dbReference type="OrthoDB" id="6500128at2759"/>
<evidence type="ECO:0000256" key="3">
    <source>
        <dbReference type="ARBA" id="ARBA00022448"/>
    </source>
</evidence>
<name>A0A6G1KMW1_9PLEO</name>
<keyword evidence="3" id="KW-0813">Transport</keyword>
<comment type="subcellular location">
    <subcellularLocation>
        <location evidence="1">Cell membrane</location>
        <topology evidence="1">Multi-pass membrane protein</topology>
    </subcellularLocation>
</comment>
<dbReference type="GO" id="GO:0140359">
    <property type="term" value="F:ABC-type transporter activity"/>
    <property type="evidence" value="ECO:0007669"/>
    <property type="project" value="InterPro"/>
</dbReference>
<accession>A0A6G1KMW1</accession>
<dbReference type="PROSITE" id="PS00211">
    <property type="entry name" value="ABC_TRANSPORTER_1"/>
    <property type="match status" value="2"/>
</dbReference>
<dbReference type="CDD" id="cd18580">
    <property type="entry name" value="ABC_6TM_ABCC_D2"/>
    <property type="match status" value="1"/>
</dbReference>
<dbReference type="GO" id="GO:0005886">
    <property type="term" value="C:plasma membrane"/>
    <property type="evidence" value="ECO:0007669"/>
    <property type="project" value="UniProtKB-SubCell"/>
</dbReference>
<dbReference type="InterPro" id="IPR056227">
    <property type="entry name" value="TMD0_ABC"/>
</dbReference>
<feature type="compositionally biased region" description="Polar residues" evidence="11">
    <location>
        <begin position="577"/>
        <end position="595"/>
    </location>
</feature>